<protein>
    <recommendedName>
        <fullName evidence="6">Pentatricopeptide repeat-containing protein</fullName>
    </recommendedName>
</protein>
<dbReference type="EMBL" id="JAVXUP010000018">
    <property type="protein sequence ID" value="KAK3042562.1"/>
    <property type="molecule type" value="Genomic_DNA"/>
</dbReference>
<dbReference type="PANTHER" id="PTHR47939:SF3">
    <property type="entry name" value="REPEAT-CONTAINING PROTEIN, PUTATIVE-RELATED"/>
    <property type="match status" value="1"/>
</dbReference>
<dbReference type="InterPro" id="IPR011990">
    <property type="entry name" value="TPR-like_helical_dom_sf"/>
</dbReference>
<evidence type="ECO:0000313" key="4">
    <source>
        <dbReference type="EMBL" id="KAK3042562.1"/>
    </source>
</evidence>
<feature type="repeat" description="PPR" evidence="3">
    <location>
        <begin position="308"/>
        <end position="342"/>
    </location>
</feature>
<evidence type="ECO:0000256" key="3">
    <source>
        <dbReference type="PROSITE-ProRule" id="PRU00708"/>
    </source>
</evidence>
<keyword evidence="2" id="KW-0677">Repeat</keyword>
<dbReference type="Pfam" id="PF01535">
    <property type="entry name" value="PPR"/>
    <property type="match status" value="2"/>
</dbReference>
<comment type="caution">
    <text evidence="4">The sequence shown here is derived from an EMBL/GenBank/DDBJ whole genome shotgun (WGS) entry which is preliminary data.</text>
</comment>
<evidence type="ECO:0000313" key="5">
    <source>
        <dbReference type="Proteomes" id="UP001188597"/>
    </source>
</evidence>
<feature type="repeat" description="PPR" evidence="3">
    <location>
        <begin position="273"/>
        <end position="307"/>
    </location>
</feature>
<feature type="repeat" description="PPR" evidence="3">
    <location>
        <begin position="343"/>
        <end position="377"/>
    </location>
</feature>
<dbReference type="Gene3D" id="1.25.40.10">
    <property type="entry name" value="Tetratricopeptide repeat domain"/>
    <property type="match status" value="3"/>
</dbReference>
<reference evidence="4" key="1">
    <citation type="submission" date="2022-12" db="EMBL/GenBank/DDBJ databases">
        <title>Draft genome assemblies for two species of Escallonia (Escalloniales).</title>
        <authorList>
            <person name="Chanderbali A."/>
            <person name="Dervinis C."/>
            <person name="Anghel I."/>
            <person name="Soltis D."/>
            <person name="Soltis P."/>
            <person name="Zapata F."/>
        </authorList>
    </citation>
    <scope>NUCLEOTIDE SEQUENCE</scope>
    <source>
        <strain evidence="4">UCBG64.0493</strain>
        <tissue evidence="4">Leaf</tissue>
    </source>
</reference>
<dbReference type="Pfam" id="PF13041">
    <property type="entry name" value="PPR_2"/>
    <property type="match status" value="2"/>
</dbReference>
<evidence type="ECO:0000256" key="2">
    <source>
        <dbReference type="ARBA" id="ARBA00022737"/>
    </source>
</evidence>
<name>A0AA88X9L2_9ASTE</name>
<dbReference type="PANTHER" id="PTHR47939">
    <property type="entry name" value="MEMBRANE-ASSOCIATED SALT-INDUCIBLE PROTEIN-LIKE"/>
    <property type="match status" value="1"/>
</dbReference>
<dbReference type="NCBIfam" id="TIGR00756">
    <property type="entry name" value="PPR"/>
    <property type="match status" value="4"/>
</dbReference>
<dbReference type="Proteomes" id="UP001188597">
    <property type="component" value="Unassembled WGS sequence"/>
</dbReference>
<keyword evidence="5" id="KW-1185">Reference proteome</keyword>
<comment type="similarity">
    <text evidence="1">Belongs to the PPR family. P subfamily.</text>
</comment>
<evidence type="ECO:0000256" key="1">
    <source>
        <dbReference type="ARBA" id="ARBA00007626"/>
    </source>
</evidence>
<dbReference type="PROSITE" id="PS51375">
    <property type="entry name" value="PPR"/>
    <property type="match status" value="4"/>
</dbReference>
<accession>A0AA88X9L2</accession>
<sequence>MKRCYLPTPHTKIAAAGISTILNTSASQPLPPTATTLLSNLTPNLVHLILSDPHIKPSKSLIFFNFLQNNPSISSFKIDLEAHLTLISRLIRSRKFTEAENLVISLLNDENLRYLFAVIASFVANQCRDSRIVAKLFNLMLKVHSDIRNFELASEIFYYMRKHGIEINERTCTIHLIALMKCDQVELGAEFFSRMVESGIEVSVFSLTVVVDGLCKIGENSKGRELVEEMAAKGVKPNIITCNTLVDACAKRWNFGELDLVLVLMEKEGLKVENHLYALIIIGYCRLGKMESAFSLFNIMNQREICPNIDVYQTLVSGLCKIGEKEAAMKILDEMQNREFGLDQAMFDTLVSGYGKKGMIGEAAEMVDVIEKQEFIADVSVCDTASRGLCNVNQTED</sequence>
<organism evidence="4 5">
    <name type="scientific">Escallonia herrerae</name>
    <dbReference type="NCBI Taxonomy" id="1293975"/>
    <lineage>
        <taxon>Eukaryota</taxon>
        <taxon>Viridiplantae</taxon>
        <taxon>Streptophyta</taxon>
        <taxon>Embryophyta</taxon>
        <taxon>Tracheophyta</taxon>
        <taxon>Spermatophyta</taxon>
        <taxon>Magnoliopsida</taxon>
        <taxon>eudicotyledons</taxon>
        <taxon>Gunneridae</taxon>
        <taxon>Pentapetalae</taxon>
        <taxon>asterids</taxon>
        <taxon>campanulids</taxon>
        <taxon>Escalloniales</taxon>
        <taxon>Escalloniaceae</taxon>
        <taxon>Escallonia</taxon>
    </lineage>
</organism>
<proteinExistence type="inferred from homology"/>
<dbReference type="InterPro" id="IPR050667">
    <property type="entry name" value="PPR-containing_protein"/>
</dbReference>
<gene>
    <name evidence="4" type="ORF">RJ639_001556</name>
</gene>
<dbReference type="AlphaFoldDB" id="A0AA88X9L2"/>
<evidence type="ECO:0008006" key="6">
    <source>
        <dbReference type="Google" id="ProtNLM"/>
    </source>
</evidence>
<feature type="repeat" description="PPR" evidence="3">
    <location>
        <begin position="203"/>
        <end position="237"/>
    </location>
</feature>
<dbReference type="InterPro" id="IPR002885">
    <property type="entry name" value="PPR_rpt"/>
</dbReference>